<proteinExistence type="predicted"/>
<name>A0ABT3GL80_9BACT</name>
<dbReference type="NCBIfam" id="TIGR02595">
    <property type="entry name" value="PEP_CTERM"/>
    <property type="match status" value="1"/>
</dbReference>
<evidence type="ECO:0000256" key="1">
    <source>
        <dbReference type="SAM" id="SignalP"/>
    </source>
</evidence>
<organism evidence="2 3">
    <name type="scientific">Luteolibacter arcticus</name>
    <dbReference type="NCBI Taxonomy" id="1581411"/>
    <lineage>
        <taxon>Bacteria</taxon>
        <taxon>Pseudomonadati</taxon>
        <taxon>Verrucomicrobiota</taxon>
        <taxon>Verrucomicrobiia</taxon>
        <taxon>Verrucomicrobiales</taxon>
        <taxon>Verrucomicrobiaceae</taxon>
        <taxon>Luteolibacter</taxon>
    </lineage>
</organism>
<feature type="chain" id="PRO_5045642521" evidence="1">
    <location>
        <begin position="20"/>
        <end position="231"/>
    </location>
</feature>
<protein>
    <submittedName>
        <fullName evidence="2">PEP-CTERM sorting domain-containing protein</fullName>
    </submittedName>
</protein>
<dbReference type="EMBL" id="JAPDDT010000007">
    <property type="protein sequence ID" value="MCW1924278.1"/>
    <property type="molecule type" value="Genomic_DNA"/>
</dbReference>
<evidence type="ECO:0000313" key="2">
    <source>
        <dbReference type="EMBL" id="MCW1924278.1"/>
    </source>
</evidence>
<dbReference type="Proteomes" id="UP001320876">
    <property type="component" value="Unassembled WGS sequence"/>
</dbReference>
<keyword evidence="3" id="KW-1185">Reference proteome</keyword>
<accession>A0ABT3GL80</accession>
<dbReference type="RefSeq" id="WP_264488387.1">
    <property type="nucleotide sequence ID" value="NZ_JAPDDT010000007.1"/>
</dbReference>
<sequence length="231" mass="23784">MIARNALFIFGLTSHAAFSALVVSSGLEDGSGALPDRAIVTSEGALVATGFAGVGVFSLPDDEVDRLAISKDFAGLIAAFQPVVGTDDFQAGLVSLIGSPAAPGFFYVVNEGIDPVASGLSGATIYSFFGNGPTLAESMELGLFRHSSVLAGNVDGQGNTRTYFFNLSDGVPKLGAFGSTSQVASIPQLGTFDQPFATMVLETIPEPGISISFLAGVSMLAFRCRQRSGQV</sequence>
<gene>
    <name evidence="2" type="ORF">OKA05_17060</name>
</gene>
<evidence type="ECO:0000313" key="3">
    <source>
        <dbReference type="Proteomes" id="UP001320876"/>
    </source>
</evidence>
<comment type="caution">
    <text evidence="2">The sequence shown here is derived from an EMBL/GenBank/DDBJ whole genome shotgun (WGS) entry which is preliminary data.</text>
</comment>
<keyword evidence="1" id="KW-0732">Signal</keyword>
<dbReference type="InterPro" id="IPR013424">
    <property type="entry name" value="Ice-binding_C"/>
</dbReference>
<feature type="signal peptide" evidence="1">
    <location>
        <begin position="1"/>
        <end position="19"/>
    </location>
</feature>
<reference evidence="2 3" key="1">
    <citation type="submission" date="2022-10" db="EMBL/GenBank/DDBJ databases">
        <title>Luteolibacter arcticus strain CCTCC AB 2014275, whole genome shotgun sequencing project.</title>
        <authorList>
            <person name="Zhao G."/>
            <person name="Shen L."/>
        </authorList>
    </citation>
    <scope>NUCLEOTIDE SEQUENCE [LARGE SCALE GENOMIC DNA]</scope>
    <source>
        <strain evidence="2 3">CCTCC AB 2014275</strain>
    </source>
</reference>